<dbReference type="PROSITE" id="PS51352">
    <property type="entry name" value="THIOREDOXIN_2"/>
    <property type="match status" value="1"/>
</dbReference>
<dbReference type="InterPro" id="IPR036249">
    <property type="entry name" value="Thioredoxin-like_sf"/>
</dbReference>
<dbReference type="PANTHER" id="PTHR42852">
    <property type="entry name" value="THIOL:DISULFIDE INTERCHANGE PROTEIN DSBE"/>
    <property type="match status" value="1"/>
</dbReference>
<dbReference type="SUPFAM" id="SSF52833">
    <property type="entry name" value="Thioredoxin-like"/>
    <property type="match status" value="1"/>
</dbReference>
<evidence type="ECO:0000256" key="4">
    <source>
        <dbReference type="SAM" id="Phobius"/>
    </source>
</evidence>
<comment type="subcellular location">
    <subcellularLocation>
        <location evidence="1">Cell envelope</location>
    </subcellularLocation>
</comment>
<evidence type="ECO:0000256" key="1">
    <source>
        <dbReference type="ARBA" id="ARBA00004196"/>
    </source>
</evidence>
<gene>
    <name evidence="6" type="ORF">RAE19_12040</name>
</gene>
<dbReference type="EMBL" id="JAVBIK010000001">
    <property type="protein sequence ID" value="MDT7519430.1"/>
    <property type="molecule type" value="Genomic_DNA"/>
</dbReference>
<dbReference type="InterPro" id="IPR006311">
    <property type="entry name" value="TAT_signal"/>
</dbReference>
<dbReference type="Pfam" id="PF08534">
    <property type="entry name" value="Redoxin"/>
    <property type="match status" value="1"/>
</dbReference>
<dbReference type="InterPro" id="IPR017937">
    <property type="entry name" value="Thioredoxin_CS"/>
</dbReference>
<accession>A0ABU3KNQ1</accession>
<name>A0ABU3KNQ1_9BURK</name>
<feature type="transmembrane region" description="Helical" evidence="4">
    <location>
        <begin position="20"/>
        <end position="37"/>
    </location>
</feature>
<evidence type="ECO:0000313" key="7">
    <source>
        <dbReference type="Proteomes" id="UP001321700"/>
    </source>
</evidence>
<dbReference type="Gene3D" id="3.40.30.10">
    <property type="entry name" value="Glutaredoxin"/>
    <property type="match status" value="1"/>
</dbReference>
<keyword evidence="4" id="KW-0472">Membrane</keyword>
<organism evidence="6 7">
    <name type="scientific">Rhodoferax potami</name>
    <dbReference type="NCBI Taxonomy" id="3068338"/>
    <lineage>
        <taxon>Bacteria</taxon>
        <taxon>Pseudomonadati</taxon>
        <taxon>Pseudomonadota</taxon>
        <taxon>Betaproteobacteria</taxon>
        <taxon>Burkholderiales</taxon>
        <taxon>Comamonadaceae</taxon>
        <taxon>Rhodoferax</taxon>
    </lineage>
</organism>
<dbReference type="InterPro" id="IPR050553">
    <property type="entry name" value="Thioredoxin_ResA/DsbE_sf"/>
</dbReference>
<dbReference type="InterPro" id="IPR013740">
    <property type="entry name" value="Redoxin"/>
</dbReference>
<proteinExistence type="predicted"/>
<comment type="caution">
    <text evidence="6">The sequence shown here is derived from an EMBL/GenBank/DDBJ whole genome shotgun (WGS) entry which is preliminary data.</text>
</comment>
<keyword evidence="4" id="KW-1133">Transmembrane helix</keyword>
<keyword evidence="2" id="KW-0201">Cytochrome c-type biogenesis</keyword>
<dbReference type="InterPro" id="IPR013766">
    <property type="entry name" value="Thioredoxin_domain"/>
</dbReference>
<dbReference type="PANTHER" id="PTHR42852:SF13">
    <property type="entry name" value="PROTEIN DIPZ"/>
    <property type="match status" value="1"/>
</dbReference>
<dbReference type="CDD" id="cd02966">
    <property type="entry name" value="TlpA_like_family"/>
    <property type="match status" value="1"/>
</dbReference>
<dbReference type="PROSITE" id="PS00194">
    <property type="entry name" value="THIOREDOXIN_1"/>
    <property type="match status" value="1"/>
</dbReference>
<feature type="domain" description="Thioredoxin" evidence="5">
    <location>
        <begin position="43"/>
        <end position="185"/>
    </location>
</feature>
<keyword evidence="4" id="KW-0812">Transmembrane</keyword>
<evidence type="ECO:0000313" key="6">
    <source>
        <dbReference type="EMBL" id="MDT7519430.1"/>
    </source>
</evidence>
<sequence>MQIPENSVAVAPSAQRRRVLWGAVAGVAAVAGAGLSWRQQAASSVMEPVPGFWAQQWQTPQDTNLAMQQFQGRPVLINFWATWCPPCVDELPLLDRFHTEQGPKGVQVLGLAIDRKEAVVPFLQRVPLQFPVALAGLSGTELGRALGNVTGGLPFSVLVASDGAVAQRKMGRVHAEDLVAWAAVK</sequence>
<keyword evidence="3" id="KW-0676">Redox-active center</keyword>
<evidence type="ECO:0000259" key="5">
    <source>
        <dbReference type="PROSITE" id="PS51352"/>
    </source>
</evidence>
<protein>
    <submittedName>
        <fullName evidence="6">TlpA disulfide reductase family protein</fullName>
    </submittedName>
</protein>
<reference evidence="6 7" key="1">
    <citation type="submission" date="2023-08" db="EMBL/GenBank/DDBJ databases">
        <title>Rhodoferax potami sp. nov. and Rhodoferax mekongensis sp. nov., isolated from the Mekong River in Thailand.</title>
        <authorList>
            <person name="Kitikhun S."/>
            <person name="Charoenyingcharoen P."/>
            <person name="Siriarchawattana P."/>
            <person name="Likhitrattanapisal S."/>
            <person name="Nilsakha T."/>
            <person name="Chanpet A."/>
            <person name="Rattanawaree P."/>
            <person name="Ingsriswang S."/>
        </authorList>
    </citation>
    <scope>NUCLEOTIDE SEQUENCE [LARGE SCALE GENOMIC DNA]</scope>
    <source>
        <strain evidence="6 7">TBRC 17660</strain>
    </source>
</reference>
<dbReference type="RefSeq" id="WP_313875109.1">
    <property type="nucleotide sequence ID" value="NZ_JAVBIK010000001.1"/>
</dbReference>
<dbReference type="Proteomes" id="UP001321700">
    <property type="component" value="Unassembled WGS sequence"/>
</dbReference>
<evidence type="ECO:0000256" key="2">
    <source>
        <dbReference type="ARBA" id="ARBA00022748"/>
    </source>
</evidence>
<evidence type="ECO:0000256" key="3">
    <source>
        <dbReference type="ARBA" id="ARBA00023284"/>
    </source>
</evidence>
<dbReference type="PROSITE" id="PS51318">
    <property type="entry name" value="TAT"/>
    <property type="match status" value="1"/>
</dbReference>
<keyword evidence="7" id="KW-1185">Reference proteome</keyword>